<feature type="region of interest" description="Disordered" evidence="1">
    <location>
        <begin position="248"/>
        <end position="270"/>
    </location>
</feature>
<sequence length="317" mass="37313">MPIRKETTRHHLRDIIHKERIQKAKERRIKRKQRKESGAPAGIPQTLESLRTVDETIVPKDDEEVVIEHETDEFSSIFNGEITPKILLTHSDRVCPRTIGFCKELSMVIPNVQLVARWHLPLKKIIPMAIERQFTCLIIVNEDQKKINTLVVSHLPNGPTATFRLTNVLLRREMRSAKKVKYIESNVIPHLITTRFMTRLGLRTERILSSLFPNESRLPPQPHSRTIVFHNQRDYIFFRHYRYIHRNTTNAHNDDDDDENKNEGKHNTENITMNEVGPKFTLKLRSIQLGTFDSQYGNYEWVRKRTEIGRSRRTFVL</sequence>
<evidence type="ECO:0000313" key="2">
    <source>
        <dbReference type="Proteomes" id="UP000050792"/>
    </source>
</evidence>
<evidence type="ECO:0000313" key="3">
    <source>
        <dbReference type="WBParaSite" id="SRDH1_1690.1"/>
    </source>
</evidence>
<dbReference type="SUPFAM" id="SSF52954">
    <property type="entry name" value="Class II aaRS ABD-related"/>
    <property type="match status" value="1"/>
</dbReference>
<reference evidence="2" key="1">
    <citation type="submission" date="2022-06" db="EMBL/GenBank/DDBJ databases">
        <authorList>
            <person name="Berger JAMES D."/>
            <person name="Berger JAMES D."/>
        </authorList>
    </citation>
    <scope>NUCLEOTIDE SEQUENCE [LARGE SCALE GENOMIC DNA]</scope>
</reference>
<dbReference type="GO" id="GO:0030687">
    <property type="term" value="C:preribosome, large subunit precursor"/>
    <property type="evidence" value="ECO:0007669"/>
    <property type="project" value="TreeGrafter"/>
</dbReference>
<dbReference type="PANTHER" id="PTHR22734:SF3">
    <property type="entry name" value="RIBOSOME PRODUCTION FACTOR 1"/>
    <property type="match status" value="1"/>
</dbReference>
<proteinExistence type="predicted"/>
<dbReference type="Gene3D" id="3.40.50.10480">
    <property type="entry name" value="Probable brix-domain ribosomal biogenesis protein"/>
    <property type="match status" value="1"/>
</dbReference>
<name>A0A183QDN7_9TREM</name>
<dbReference type="Pfam" id="PF04427">
    <property type="entry name" value="Brix"/>
    <property type="match status" value="1"/>
</dbReference>
<dbReference type="GO" id="GO:0000470">
    <property type="term" value="P:maturation of LSU-rRNA"/>
    <property type="evidence" value="ECO:0007669"/>
    <property type="project" value="TreeGrafter"/>
</dbReference>
<dbReference type="InterPro" id="IPR007109">
    <property type="entry name" value="Brix"/>
</dbReference>
<dbReference type="PROSITE" id="PS50833">
    <property type="entry name" value="BRIX"/>
    <property type="match status" value="1"/>
</dbReference>
<dbReference type="WBParaSite" id="SRDH1_1690.1">
    <property type="protein sequence ID" value="SRDH1_1690.1"/>
    <property type="gene ID" value="SRDH1_1690"/>
</dbReference>
<accession>A0A183QDN7</accession>
<feature type="region of interest" description="Disordered" evidence="1">
    <location>
        <begin position="26"/>
        <end position="45"/>
    </location>
</feature>
<dbReference type="GO" id="GO:0042134">
    <property type="term" value="F:rRNA primary transcript binding"/>
    <property type="evidence" value="ECO:0007669"/>
    <property type="project" value="InterPro"/>
</dbReference>
<dbReference type="PANTHER" id="PTHR22734">
    <property type="entry name" value="U3 SMALL NUCLEOLAR RIBONUCLEOPROTEIN PROTEIN IMP4"/>
    <property type="match status" value="1"/>
</dbReference>
<protein>
    <submittedName>
        <fullName evidence="3">Brix domain-containing protein</fullName>
    </submittedName>
</protein>
<evidence type="ECO:0000256" key="1">
    <source>
        <dbReference type="SAM" id="MobiDB-lite"/>
    </source>
</evidence>
<organism evidence="2 3">
    <name type="scientific">Schistosoma rodhaini</name>
    <dbReference type="NCBI Taxonomy" id="6188"/>
    <lineage>
        <taxon>Eukaryota</taxon>
        <taxon>Metazoa</taxon>
        <taxon>Spiralia</taxon>
        <taxon>Lophotrochozoa</taxon>
        <taxon>Platyhelminthes</taxon>
        <taxon>Trematoda</taxon>
        <taxon>Digenea</taxon>
        <taxon>Strigeidida</taxon>
        <taxon>Schistosomatoidea</taxon>
        <taxon>Schistosomatidae</taxon>
        <taxon>Schistosoma</taxon>
    </lineage>
</organism>
<reference evidence="3" key="2">
    <citation type="submission" date="2023-11" db="UniProtKB">
        <authorList>
            <consortium name="WormBaseParasite"/>
        </authorList>
    </citation>
    <scope>IDENTIFICATION</scope>
</reference>
<dbReference type="GO" id="GO:0000460">
    <property type="term" value="P:maturation of 5.8S rRNA"/>
    <property type="evidence" value="ECO:0007669"/>
    <property type="project" value="TreeGrafter"/>
</dbReference>
<dbReference type="AlphaFoldDB" id="A0A183QDN7"/>
<dbReference type="InterPro" id="IPR044281">
    <property type="entry name" value="IMP4/RPF1"/>
</dbReference>
<dbReference type="SMART" id="SM00879">
    <property type="entry name" value="Brix"/>
    <property type="match status" value="1"/>
</dbReference>
<dbReference type="Proteomes" id="UP000050792">
    <property type="component" value="Unassembled WGS sequence"/>
</dbReference>
<dbReference type="GO" id="GO:0005730">
    <property type="term" value="C:nucleolus"/>
    <property type="evidence" value="ECO:0007669"/>
    <property type="project" value="TreeGrafter"/>
</dbReference>
<keyword evidence="2" id="KW-1185">Reference proteome</keyword>